<sequence>MRLGPLLVRTREGLPALPEPGGVRVARAADAPALHALSEPFMRTGALRRRTPHVYAAGFAEFFVAEDADGLLEGCVALRTFPADGLPAAAGKAGVLHNFCVRQGRQRRGVGSRLLTALLLHASDRSVTEVFAATTGDGEAFLRSGFRETGTSRAPRTWVAALDPGRGSRVFSRPLPGAPLPEGSAPAQPRPARHWRASTHTR</sequence>
<dbReference type="SUPFAM" id="SSF55729">
    <property type="entry name" value="Acyl-CoA N-acyltransferases (Nat)"/>
    <property type="match status" value="1"/>
</dbReference>
<keyword evidence="3" id="KW-0808">Transferase</keyword>
<comment type="caution">
    <text evidence="3">The sequence shown here is derived from an EMBL/GenBank/DDBJ whole genome shotgun (WGS) entry which is preliminary data.</text>
</comment>
<feature type="region of interest" description="Disordered" evidence="1">
    <location>
        <begin position="170"/>
        <end position="202"/>
    </location>
</feature>
<dbReference type="Gene3D" id="3.40.630.30">
    <property type="match status" value="1"/>
</dbReference>
<evidence type="ECO:0000313" key="3">
    <source>
        <dbReference type="EMBL" id="RKN71770.1"/>
    </source>
</evidence>
<dbReference type="RefSeq" id="WP_120756379.1">
    <property type="nucleotide sequence ID" value="NZ_JBFADQ010000084.1"/>
</dbReference>
<keyword evidence="4" id="KW-1185">Reference proteome</keyword>
<name>A0A3B0BGE8_9ACTN</name>
<reference evidence="3 4" key="1">
    <citation type="journal article" date="2015" name="Antonie Van Leeuwenhoek">
        <title>Streptomyces klenkii sp. nov., isolated from deep marine sediment.</title>
        <authorList>
            <person name="Veyisoglu A."/>
            <person name="Sahin N."/>
        </authorList>
    </citation>
    <scope>NUCLEOTIDE SEQUENCE [LARGE SCALE GENOMIC DNA]</scope>
    <source>
        <strain evidence="3 4">KCTC 29202</strain>
    </source>
</reference>
<dbReference type="Proteomes" id="UP000270343">
    <property type="component" value="Unassembled WGS sequence"/>
</dbReference>
<proteinExistence type="predicted"/>
<organism evidence="3 4">
    <name type="scientific">Streptomyces klenkii</name>
    <dbReference type="NCBI Taxonomy" id="1420899"/>
    <lineage>
        <taxon>Bacteria</taxon>
        <taxon>Bacillati</taxon>
        <taxon>Actinomycetota</taxon>
        <taxon>Actinomycetes</taxon>
        <taxon>Kitasatosporales</taxon>
        <taxon>Streptomycetaceae</taxon>
        <taxon>Streptomyces</taxon>
    </lineage>
</organism>
<dbReference type="PROSITE" id="PS51186">
    <property type="entry name" value="GNAT"/>
    <property type="match status" value="1"/>
</dbReference>
<dbReference type="InterPro" id="IPR000182">
    <property type="entry name" value="GNAT_dom"/>
</dbReference>
<evidence type="ECO:0000256" key="1">
    <source>
        <dbReference type="SAM" id="MobiDB-lite"/>
    </source>
</evidence>
<dbReference type="OrthoDB" id="4249167at2"/>
<dbReference type="InterPro" id="IPR016181">
    <property type="entry name" value="Acyl_CoA_acyltransferase"/>
</dbReference>
<feature type="domain" description="N-acetyltransferase" evidence="2">
    <location>
        <begin position="21"/>
        <end position="176"/>
    </location>
</feature>
<dbReference type="AlphaFoldDB" id="A0A3B0BGE8"/>
<gene>
    <name evidence="3" type="ORF">D7231_17500</name>
</gene>
<evidence type="ECO:0000259" key="2">
    <source>
        <dbReference type="PROSITE" id="PS51186"/>
    </source>
</evidence>
<dbReference type="CDD" id="cd04301">
    <property type="entry name" value="NAT_SF"/>
    <property type="match status" value="1"/>
</dbReference>
<feature type="compositionally biased region" description="Basic residues" evidence="1">
    <location>
        <begin position="191"/>
        <end position="202"/>
    </location>
</feature>
<dbReference type="Pfam" id="PF13508">
    <property type="entry name" value="Acetyltransf_7"/>
    <property type="match status" value="1"/>
</dbReference>
<protein>
    <submittedName>
        <fullName evidence="3">GNAT family N-acetyltransferase</fullName>
    </submittedName>
</protein>
<accession>A0A3B0BGE8</accession>
<dbReference type="GO" id="GO:0016747">
    <property type="term" value="F:acyltransferase activity, transferring groups other than amino-acyl groups"/>
    <property type="evidence" value="ECO:0007669"/>
    <property type="project" value="InterPro"/>
</dbReference>
<dbReference type="EMBL" id="RBAM01000006">
    <property type="protein sequence ID" value="RKN71770.1"/>
    <property type="molecule type" value="Genomic_DNA"/>
</dbReference>
<evidence type="ECO:0000313" key="4">
    <source>
        <dbReference type="Proteomes" id="UP000270343"/>
    </source>
</evidence>